<reference evidence="1" key="2">
    <citation type="journal article" date="2021" name="Microbiome">
        <title>Successional dynamics and alternative stable states in a saline activated sludge microbial community over 9 years.</title>
        <authorList>
            <person name="Wang Y."/>
            <person name="Ye J."/>
            <person name="Ju F."/>
            <person name="Liu L."/>
            <person name="Boyd J.A."/>
            <person name="Deng Y."/>
            <person name="Parks D.H."/>
            <person name="Jiang X."/>
            <person name="Yin X."/>
            <person name="Woodcroft B.J."/>
            <person name="Tyson G.W."/>
            <person name="Hugenholtz P."/>
            <person name="Polz M.F."/>
            <person name="Zhang T."/>
        </authorList>
    </citation>
    <scope>NUCLEOTIDE SEQUENCE</scope>
    <source>
        <strain evidence="1">HKST-UBA10</strain>
    </source>
</reference>
<dbReference type="GO" id="GO:0016740">
    <property type="term" value="F:transferase activity"/>
    <property type="evidence" value="ECO:0007669"/>
    <property type="project" value="UniProtKB-KW"/>
</dbReference>
<name>A0A955L339_9BACT</name>
<dbReference type="EMBL" id="JAGQLG010000038">
    <property type="protein sequence ID" value="MCA9381992.1"/>
    <property type="molecule type" value="Genomic_DNA"/>
</dbReference>
<accession>A0A955L339</accession>
<protein>
    <submittedName>
        <fullName evidence="1">Nucleotidyl transferase AbiEii/AbiGii toxin family protein</fullName>
    </submittedName>
</protein>
<dbReference type="AlphaFoldDB" id="A0A955L339"/>
<dbReference type="Pfam" id="PF08843">
    <property type="entry name" value="AbiEii"/>
    <property type="match status" value="1"/>
</dbReference>
<organism evidence="1 2">
    <name type="scientific">Candidatus Dojkabacteria bacterium</name>
    <dbReference type="NCBI Taxonomy" id="2099670"/>
    <lineage>
        <taxon>Bacteria</taxon>
        <taxon>Candidatus Dojkabacteria</taxon>
    </lineage>
</organism>
<comment type="caution">
    <text evidence="1">The sequence shown here is derived from an EMBL/GenBank/DDBJ whole genome shotgun (WGS) entry which is preliminary data.</text>
</comment>
<evidence type="ECO:0000313" key="1">
    <source>
        <dbReference type="EMBL" id="MCA9381992.1"/>
    </source>
</evidence>
<dbReference type="Proteomes" id="UP000782843">
    <property type="component" value="Unassembled WGS sequence"/>
</dbReference>
<dbReference type="InterPro" id="IPR014942">
    <property type="entry name" value="AbiEii"/>
</dbReference>
<reference evidence="1" key="1">
    <citation type="submission" date="2020-04" db="EMBL/GenBank/DDBJ databases">
        <authorList>
            <person name="Zhang T."/>
        </authorList>
    </citation>
    <scope>NUCLEOTIDE SEQUENCE</scope>
    <source>
        <strain evidence="1">HKST-UBA10</strain>
    </source>
</reference>
<keyword evidence="1" id="KW-0808">Transferase</keyword>
<evidence type="ECO:0000313" key="2">
    <source>
        <dbReference type="Proteomes" id="UP000782843"/>
    </source>
</evidence>
<proteinExistence type="predicted"/>
<dbReference type="Gene3D" id="3.10.450.620">
    <property type="entry name" value="JHP933, nucleotidyltransferase-like core domain"/>
    <property type="match status" value="1"/>
</dbReference>
<sequence>MIDKIHDEVLTLERYELLCSLFKSKELNNFYLAGGTALALLIGHRKSEDIDLFTNIEFKSNLIQDIKSPYTVLSLHDNSIEIILSKTKVMFFYFGFESYKSTLHVKGLRLADPIDIGLMKLLALQGRSTRKDIVDLYFIHKQIIPLDKLFDIFEIQYPKLSFNSYESLKSLVNRNDLAKEPMPVMLEKVSWNLCLHTVEEEIKKHFMKLLKDS</sequence>
<gene>
    <name evidence="1" type="ORF">KC660_01135</name>
</gene>